<dbReference type="Proteomes" id="UP000693970">
    <property type="component" value="Unassembled WGS sequence"/>
</dbReference>
<feature type="signal peptide" evidence="5">
    <location>
        <begin position="1"/>
        <end position="22"/>
    </location>
</feature>
<accession>A0A9K3PGE0</accession>
<evidence type="ECO:0000256" key="5">
    <source>
        <dbReference type="SAM" id="SignalP"/>
    </source>
</evidence>
<dbReference type="InterPro" id="IPR013078">
    <property type="entry name" value="His_Pase_superF_clade-1"/>
</dbReference>
<feature type="binding site" evidence="2">
    <location>
        <begin position="204"/>
        <end position="205"/>
    </location>
    <ligand>
        <name>substrate</name>
    </ligand>
</feature>
<dbReference type="OrthoDB" id="354304at2759"/>
<reference evidence="6" key="1">
    <citation type="journal article" date="2021" name="Sci. Rep.">
        <title>Diploid genomic architecture of Nitzschia inconspicua, an elite biomass production diatom.</title>
        <authorList>
            <person name="Oliver A."/>
            <person name="Podell S."/>
            <person name="Pinowska A."/>
            <person name="Traller J.C."/>
            <person name="Smith S.R."/>
            <person name="McClure R."/>
            <person name="Beliaev A."/>
            <person name="Bohutskyi P."/>
            <person name="Hill E.A."/>
            <person name="Rabines A."/>
            <person name="Zheng H."/>
            <person name="Allen L.Z."/>
            <person name="Kuo A."/>
            <person name="Grigoriev I.V."/>
            <person name="Allen A.E."/>
            <person name="Hazlebeck D."/>
            <person name="Allen E.E."/>
        </authorList>
    </citation>
    <scope>NUCLEOTIDE SEQUENCE</scope>
    <source>
        <strain evidence="6">Hildebrandi</strain>
    </source>
</reference>
<organism evidence="6 7">
    <name type="scientific">Nitzschia inconspicua</name>
    <dbReference type="NCBI Taxonomy" id="303405"/>
    <lineage>
        <taxon>Eukaryota</taxon>
        <taxon>Sar</taxon>
        <taxon>Stramenopiles</taxon>
        <taxon>Ochrophyta</taxon>
        <taxon>Bacillariophyta</taxon>
        <taxon>Bacillariophyceae</taxon>
        <taxon>Bacillariophycidae</taxon>
        <taxon>Bacillariales</taxon>
        <taxon>Bacillariaceae</taxon>
        <taxon>Nitzschia</taxon>
    </lineage>
</organism>
<dbReference type="PANTHER" id="PTHR11931">
    <property type="entry name" value="PHOSPHOGLYCERATE MUTASE"/>
    <property type="match status" value="1"/>
</dbReference>
<reference evidence="6" key="2">
    <citation type="submission" date="2021-04" db="EMBL/GenBank/DDBJ databases">
        <authorList>
            <person name="Podell S."/>
        </authorList>
    </citation>
    <scope>NUCLEOTIDE SEQUENCE</scope>
    <source>
        <strain evidence="6">Hildebrandi</strain>
    </source>
</reference>
<dbReference type="GO" id="GO:0006096">
    <property type="term" value="P:glycolytic process"/>
    <property type="evidence" value="ECO:0007669"/>
    <property type="project" value="InterPro"/>
</dbReference>
<proteinExistence type="predicted"/>
<feature type="binding site" evidence="2">
    <location>
        <begin position="69"/>
        <end position="76"/>
    </location>
    <ligand>
        <name>substrate</name>
    </ligand>
</feature>
<dbReference type="CDD" id="cd07067">
    <property type="entry name" value="HP_PGM_like"/>
    <property type="match status" value="1"/>
</dbReference>
<feature type="chain" id="PRO_5039927735" evidence="5">
    <location>
        <begin position="23"/>
        <end position="415"/>
    </location>
</feature>
<feature type="binding site" evidence="2">
    <location>
        <position position="126"/>
    </location>
    <ligand>
        <name>substrate</name>
    </ligand>
</feature>
<dbReference type="AlphaFoldDB" id="A0A9K3PGE0"/>
<dbReference type="Pfam" id="PF00300">
    <property type="entry name" value="His_Phos_1"/>
    <property type="match status" value="1"/>
</dbReference>
<evidence type="ECO:0000313" key="6">
    <source>
        <dbReference type="EMBL" id="KAG7346423.1"/>
    </source>
</evidence>
<feature type="binding site" evidence="2">
    <location>
        <position position="185"/>
    </location>
    <ligand>
        <name>substrate</name>
    </ligand>
</feature>
<sequence>MKYPILTKLVATLLWTVSLSVSLQVPPKPPTTTTQSSSTLTCQQSQQQPHRQNCNLDLIDPVYTLLLCRHGDSIFNGGEPGTRETFTGWMDVPLSQKGIREAKETGRQVAKHDLTLDACFTSTLQRAQLTAHYCLWAVSEQQQQQLLQQKQQPQTALGPRTLSSSYVQDYRLNERHYGALQGYVKADVEAGRYGHDPKLVQQWRRSWHTVPPLLNDDDPRRIRELRQFSNICGQADNVPRGESLEQVANTRIRPFLNEKVIPILKQAAAWTANQNNNNNNNNNDNHLIPRNNATGLVVAHANSLRALMGVICEVQHDPVALKTLEALRLPTGVPLIIKFRQRHDGSFQVCDLEGYPYDLYYVGTGQATPDLPVWPLASLPSKKVTHRHESTSKNALTEESPLVNTSQSITVPSSR</sequence>
<name>A0A9K3PGE0_9STRA</name>
<keyword evidence="5" id="KW-0732">Signal</keyword>
<evidence type="ECO:0000256" key="3">
    <source>
        <dbReference type="PIRSR" id="PIRSR613078-3"/>
    </source>
</evidence>
<dbReference type="GO" id="GO:0016868">
    <property type="term" value="F:intramolecular phosphotransferase activity"/>
    <property type="evidence" value="ECO:0007669"/>
    <property type="project" value="InterPro"/>
</dbReference>
<comment type="caution">
    <text evidence="6">The sequence shown here is derived from an EMBL/GenBank/DDBJ whole genome shotgun (WGS) entry which is preliminary data.</text>
</comment>
<dbReference type="InterPro" id="IPR005952">
    <property type="entry name" value="Phosphogly_mut1"/>
</dbReference>
<feature type="compositionally biased region" description="Low complexity" evidence="4">
    <location>
        <begin position="31"/>
        <end position="44"/>
    </location>
</feature>
<feature type="compositionally biased region" description="Polar residues" evidence="4">
    <location>
        <begin position="392"/>
        <end position="415"/>
    </location>
</feature>
<keyword evidence="7" id="KW-1185">Reference proteome</keyword>
<gene>
    <name evidence="6" type="ORF">IV203_005491</name>
</gene>
<feature type="binding site" evidence="2">
    <location>
        <begin position="87"/>
        <end position="88"/>
    </location>
    <ligand>
        <name>substrate</name>
    </ligand>
</feature>
<protein>
    <submittedName>
        <fullName evidence="6">Phosphoglycerate mutase family protein</fullName>
    </submittedName>
</protein>
<feature type="active site" description="Tele-phosphohistidine intermediate" evidence="1">
    <location>
        <position position="70"/>
    </location>
</feature>
<evidence type="ECO:0000256" key="1">
    <source>
        <dbReference type="PIRSR" id="PIRSR613078-1"/>
    </source>
</evidence>
<dbReference type="EMBL" id="JAGRRH010000021">
    <property type="protein sequence ID" value="KAG7346423.1"/>
    <property type="molecule type" value="Genomic_DNA"/>
</dbReference>
<feature type="binding site" evidence="2">
    <location>
        <begin position="174"/>
        <end position="177"/>
    </location>
    <ligand>
        <name>substrate</name>
    </ligand>
</feature>
<dbReference type="SMART" id="SM00855">
    <property type="entry name" value="PGAM"/>
    <property type="match status" value="1"/>
</dbReference>
<evidence type="ECO:0000256" key="4">
    <source>
        <dbReference type="SAM" id="MobiDB-lite"/>
    </source>
</evidence>
<feature type="site" description="Transition state stabilizer" evidence="3">
    <location>
        <position position="300"/>
    </location>
</feature>
<feature type="active site" description="Proton donor/acceptor" evidence="1">
    <location>
        <position position="174"/>
    </location>
</feature>
<feature type="region of interest" description="Disordered" evidence="4">
    <location>
        <begin position="385"/>
        <end position="415"/>
    </location>
</feature>
<evidence type="ECO:0000256" key="2">
    <source>
        <dbReference type="PIRSR" id="PIRSR613078-2"/>
    </source>
</evidence>
<evidence type="ECO:0000313" key="7">
    <source>
        <dbReference type="Proteomes" id="UP000693970"/>
    </source>
</evidence>
<feature type="region of interest" description="Disordered" evidence="4">
    <location>
        <begin position="25"/>
        <end position="44"/>
    </location>
</feature>